<reference evidence="2 5" key="1">
    <citation type="journal article" date="2011" name="Nature">
        <title>The Medicago genome provides insight into the evolution of rhizobial symbioses.</title>
        <authorList>
            <person name="Young N.D."/>
            <person name="Debelle F."/>
            <person name="Oldroyd G.E."/>
            <person name="Geurts R."/>
            <person name="Cannon S.B."/>
            <person name="Udvardi M.K."/>
            <person name="Benedito V.A."/>
            <person name="Mayer K.F."/>
            <person name="Gouzy J."/>
            <person name="Schoof H."/>
            <person name="Van de Peer Y."/>
            <person name="Proost S."/>
            <person name="Cook D.R."/>
            <person name="Meyers B.C."/>
            <person name="Spannagl M."/>
            <person name="Cheung F."/>
            <person name="De Mita S."/>
            <person name="Krishnakumar V."/>
            <person name="Gundlach H."/>
            <person name="Zhou S."/>
            <person name="Mudge J."/>
            <person name="Bharti A.K."/>
            <person name="Murray J.D."/>
            <person name="Naoumkina M.A."/>
            <person name="Rosen B."/>
            <person name="Silverstein K.A."/>
            <person name="Tang H."/>
            <person name="Rombauts S."/>
            <person name="Zhao P.X."/>
            <person name="Zhou P."/>
            <person name="Barbe V."/>
            <person name="Bardou P."/>
            <person name="Bechner M."/>
            <person name="Bellec A."/>
            <person name="Berger A."/>
            <person name="Berges H."/>
            <person name="Bidwell S."/>
            <person name="Bisseling T."/>
            <person name="Choisne N."/>
            <person name="Couloux A."/>
            <person name="Denny R."/>
            <person name="Deshpande S."/>
            <person name="Dai X."/>
            <person name="Doyle J.J."/>
            <person name="Dudez A.M."/>
            <person name="Farmer A.D."/>
            <person name="Fouteau S."/>
            <person name="Franken C."/>
            <person name="Gibelin C."/>
            <person name="Gish J."/>
            <person name="Goldstein S."/>
            <person name="Gonzalez A.J."/>
            <person name="Green P.J."/>
            <person name="Hallab A."/>
            <person name="Hartog M."/>
            <person name="Hua A."/>
            <person name="Humphray S.J."/>
            <person name="Jeong D.H."/>
            <person name="Jing Y."/>
            <person name="Jocker A."/>
            <person name="Kenton S.M."/>
            <person name="Kim D.J."/>
            <person name="Klee K."/>
            <person name="Lai H."/>
            <person name="Lang C."/>
            <person name="Lin S."/>
            <person name="Macmil S.L."/>
            <person name="Magdelenat G."/>
            <person name="Matthews L."/>
            <person name="McCorrison J."/>
            <person name="Monaghan E.L."/>
            <person name="Mun J.H."/>
            <person name="Najar F.Z."/>
            <person name="Nicholson C."/>
            <person name="Noirot C."/>
            <person name="O'Bleness M."/>
            <person name="Paule C.R."/>
            <person name="Poulain J."/>
            <person name="Prion F."/>
            <person name="Qin B."/>
            <person name="Qu C."/>
            <person name="Retzel E.F."/>
            <person name="Riddle C."/>
            <person name="Sallet E."/>
            <person name="Samain S."/>
            <person name="Samson N."/>
            <person name="Sanders I."/>
            <person name="Saurat O."/>
            <person name="Scarpelli C."/>
            <person name="Schiex T."/>
            <person name="Segurens B."/>
            <person name="Severin A.J."/>
            <person name="Sherrier D.J."/>
            <person name="Shi R."/>
            <person name="Sims S."/>
            <person name="Singer S.R."/>
            <person name="Sinharoy S."/>
            <person name="Sterck L."/>
            <person name="Viollet A."/>
            <person name="Wang B.B."/>
            <person name="Wang K."/>
            <person name="Wang M."/>
            <person name="Wang X."/>
            <person name="Warfsmann J."/>
            <person name="Weissenbach J."/>
            <person name="White D.D."/>
            <person name="White J.D."/>
            <person name="Wiley G.B."/>
            <person name="Wincker P."/>
            <person name="Xing Y."/>
            <person name="Yang L."/>
            <person name="Yao Z."/>
            <person name="Ying F."/>
            <person name="Zhai J."/>
            <person name="Zhou L."/>
            <person name="Zuber A."/>
            <person name="Denarie J."/>
            <person name="Dixon R.A."/>
            <person name="May G.D."/>
            <person name="Schwartz D.C."/>
            <person name="Rogers J."/>
            <person name="Quetier F."/>
            <person name="Town C.D."/>
            <person name="Roe B.A."/>
        </authorList>
    </citation>
    <scope>NUCLEOTIDE SEQUENCE [LARGE SCALE GENOMIC DNA]</scope>
    <source>
        <strain evidence="2">A17</strain>
        <strain evidence="4 5">cv. Jemalong A17</strain>
    </source>
</reference>
<reference evidence="6" key="4">
    <citation type="journal article" date="2018" name="Nat. Plants">
        <title>Whole-genome landscape of Medicago truncatula symbiotic genes.</title>
        <authorList>
            <person name="Pecrix Y."/>
            <person name="Staton S.E."/>
            <person name="Sallet E."/>
            <person name="Lelandais-Briere C."/>
            <person name="Moreau S."/>
            <person name="Carrere S."/>
            <person name="Blein T."/>
            <person name="Jardinaud M.F."/>
            <person name="Latrasse D."/>
            <person name="Zouine M."/>
            <person name="Zahm M."/>
            <person name="Kreplak J."/>
            <person name="Mayjonade B."/>
            <person name="Satge C."/>
            <person name="Perez M."/>
            <person name="Cauet S."/>
            <person name="Marande W."/>
            <person name="Chantry-Darmon C."/>
            <person name="Lopez-Roques C."/>
            <person name="Bouchez O."/>
            <person name="Berard A."/>
            <person name="Debelle F."/>
            <person name="Munos S."/>
            <person name="Bendahmane A."/>
            <person name="Berges H."/>
            <person name="Niebel A."/>
            <person name="Buitink J."/>
            <person name="Frugier F."/>
            <person name="Benhamed M."/>
            <person name="Crespi M."/>
            <person name="Gouzy J."/>
            <person name="Gamas P."/>
        </authorList>
    </citation>
    <scope>NUCLEOTIDE SEQUENCE [LARGE SCALE GENOMIC DNA]</scope>
    <source>
        <strain evidence="6">cv. Jemalong A17</strain>
    </source>
</reference>
<evidence type="ECO:0000313" key="5">
    <source>
        <dbReference type="Proteomes" id="UP000002051"/>
    </source>
</evidence>
<evidence type="ECO:0000313" key="2">
    <source>
        <dbReference type="EMBL" id="AES72724.2"/>
    </source>
</evidence>
<keyword evidence="1" id="KW-1133">Transmembrane helix</keyword>
<sequence>MLLLFIETPMAEIETCSSQSASKNRAGLEICETNSYNSSQLQRTKVKGKGIACKRRNPRVSVRRTRGNNVAAIGFPLGMSVAAVMAQVLYRRDAAAEGMSPDHLSSMCTSAIQESLSSVFGDKLDGLTRNFEQSFDSTLSTLRLIYESPASNEGNKLNNMRLEIPSSKFIRGDCSRDIAIEEDQPGLLSHAHAEIVDQSNRREEVGDNFHMESVTRDVALHGQSNQMVCFAPPSSGALVNNPVISTFEKSIMEQCRSNDLKTVELGLTMKKMKLKETELALRYDLNDLQRSKLAVDISKTSFKAEKFKTQLEDTRYGELNKKCIDCLIAGLFIMSSSLFYGAYVYNFERINEAAESCTPEEESSYWWTPKSVTWLNSSVHVFLCQVRVVSRMVFGFLMIIVVAYLLFQRSATLSSQTMPVTFIILMLGIGCGYCGTMCIDTLGGSGYIWLLYWEILCLVHFLSICWTSALYAILHGPITTLQTKKGDPIVQHWIRRFLFYAILLVVLPLCCGLLPFASLGQWKDHFMSKVFDDQGSVMSKVFDDQGSEL</sequence>
<dbReference type="AlphaFoldDB" id="G7JA92"/>
<dbReference type="Proteomes" id="UP000265566">
    <property type="component" value="Chromosome 3"/>
</dbReference>
<evidence type="ECO:0000256" key="1">
    <source>
        <dbReference type="SAM" id="Phobius"/>
    </source>
</evidence>
<gene>
    <name evidence="4" type="primary">11428224</name>
    <name evidence="2" type="ordered locus">MTR_3g094760</name>
    <name evidence="3" type="ORF">MtrunA17_Chr3g0129121</name>
</gene>
<dbReference type="ExpressionAtlas" id="G7JA92">
    <property type="expression patterns" value="differential"/>
</dbReference>
<organism evidence="2 5">
    <name type="scientific">Medicago truncatula</name>
    <name type="common">Barrel medic</name>
    <name type="synonym">Medicago tribuloides</name>
    <dbReference type="NCBI Taxonomy" id="3880"/>
    <lineage>
        <taxon>Eukaryota</taxon>
        <taxon>Viridiplantae</taxon>
        <taxon>Streptophyta</taxon>
        <taxon>Embryophyta</taxon>
        <taxon>Tracheophyta</taxon>
        <taxon>Spermatophyta</taxon>
        <taxon>Magnoliopsida</taxon>
        <taxon>eudicotyledons</taxon>
        <taxon>Gunneridae</taxon>
        <taxon>Pentapetalae</taxon>
        <taxon>rosids</taxon>
        <taxon>fabids</taxon>
        <taxon>Fabales</taxon>
        <taxon>Fabaceae</taxon>
        <taxon>Papilionoideae</taxon>
        <taxon>50 kb inversion clade</taxon>
        <taxon>NPAAA clade</taxon>
        <taxon>Hologalegina</taxon>
        <taxon>IRL clade</taxon>
        <taxon>Trifolieae</taxon>
        <taxon>Medicago</taxon>
    </lineage>
</organism>
<dbReference type="eggNOG" id="ENOG502QU8R">
    <property type="taxonomic scope" value="Eukaryota"/>
</dbReference>
<dbReference type="GO" id="GO:0006952">
    <property type="term" value="P:defense response"/>
    <property type="evidence" value="ECO:0007669"/>
    <property type="project" value="InterPro"/>
</dbReference>
<evidence type="ECO:0000313" key="3">
    <source>
        <dbReference type="EMBL" id="RHN69840.1"/>
    </source>
</evidence>
<feature type="transmembrane region" description="Helical" evidence="1">
    <location>
        <begin position="419"/>
        <end position="439"/>
    </location>
</feature>
<protein>
    <submittedName>
        <fullName evidence="2">CPR5, putative</fullName>
    </submittedName>
</protein>
<reference evidence="3" key="5">
    <citation type="journal article" date="2018" name="Nat. Plants">
        <title>Whole-genome landscape of Medicago truncatula symbiotic genes.</title>
        <authorList>
            <person name="Pecrix Y."/>
            <person name="Gamas P."/>
            <person name="Carrere S."/>
        </authorList>
    </citation>
    <scope>NUCLEOTIDE SEQUENCE</scope>
    <source>
        <tissue evidence="3">Leaves</tissue>
    </source>
</reference>
<keyword evidence="5" id="KW-1185">Reference proteome</keyword>
<dbReference type="STRING" id="3880.G7JA92"/>
<dbReference type="Gramene" id="rna18361">
    <property type="protein sequence ID" value="RHN69840.1"/>
    <property type="gene ID" value="gene18361"/>
</dbReference>
<name>G7JA92_MEDTR</name>
<dbReference type="GO" id="GO:0010150">
    <property type="term" value="P:leaf senescence"/>
    <property type="evidence" value="ECO:0007669"/>
    <property type="project" value="InterPro"/>
</dbReference>
<keyword evidence="1" id="KW-0812">Transmembrane</keyword>
<feature type="transmembrane region" description="Helical" evidence="1">
    <location>
        <begin position="451"/>
        <end position="476"/>
    </location>
</feature>
<accession>G7JA92</accession>
<dbReference type="GO" id="GO:0010090">
    <property type="term" value="P:trichome morphogenesis"/>
    <property type="evidence" value="ECO:0007669"/>
    <property type="project" value="InterPro"/>
</dbReference>
<reference evidence="4" key="3">
    <citation type="submission" date="2015-04" db="UniProtKB">
        <authorList>
            <consortium name="EnsemblPlants"/>
        </authorList>
    </citation>
    <scope>IDENTIFICATION</scope>
    <source>
        <strain evidence="4">cv. Jemalong A17</strain>
    </source>
</reference>
<dbReference type="PANTHER" id="PTHR35322">
    <property type="entry name" value="PROTEIN CPR-5"/>
    <property type="match status" value="1"/>
</dbReference>
<reference evidence="2 5" key="2">
    <citation type="journal article" date="2014" name="BMC Genomics">
        <title>An improved genome release (version Mt4.0) for the model legume Medicago truncatula.</title>
        <authorList>
            <person name="Tang H."/>
            <person name="Krishnakumar V."/>
            <person name="Bidwell S."/>
            <person name="Rosen B."/>
            <person name="Chan A."/>
            <person name="Zhou S."/>
            <person name="Gentzbittel L."/>
            <person name="Childs K.L."/>
            <person name="Yandell M."/>
            <person name="Gundlach H."/>
            <person name="Mayer K.F."/>
            <person name="Schwartz D.C."/>
            <person name="Town C.D."/>
        </authorList>
    </citation>
    <scope>GENOME REANNOTATION</scope>
    <source>
        <strain evidence="4 5">cv. Jemalong A17</strain>
    </source>
</reference>
<evidence type="ECO:0000313" key="6">
    <source>
        <dbReference type="Proteomes" id="UP000265566"/>
    </source>
</evidence>
<feature type="transmembrane region" description="Helical" evidence="1">
    <location>
        <begin position="388"/>
        <end position="407"/>
    </location>
</feature>
<dbReference type="RefSeq" id="XP_003602473.3">
    <property type="nucleotide sequence ID" value="XM_003602425.4"/>
</dbReference>
<dbReference type="OrthoDB" id="2017423at2759"/>
<dbReference type="PANTHER" id="PTHR35322:SF2">
    <property type="entry name" value="PROTEIN CPR-5"/>
    <property type="match status" value="1"/>
</dbReference>
<dbReference type="EMBL" id="PSQE01000003">
    <property type="protein sequence ID" value="RHN69840.1"/>
    <property type="molecule type" value="Genomic_DNA"/>
</dbReference>
<dbReference type="InterPro" id="IPR044708">
    <property type="entry name" value="CPR5"/>
</dbReference>
<dbReference type="EnsemblPlants" id="AES72724">
    <property type="protein sequence ID" value="AES72724"/>
    <property type="gene ID" value="MTR_3g094760"/>
</dbReference>
<dbReference type="KEGG" id="mtr:11428224"/>
<dbReference type="EMBL" id="CM001219">
    <property type="protein sequence ID" value="AES72724.2"/>
    <property type="molecule type" value="Genomic_DNA"/>
</dbReference>
<accession>A0A0C3VMX7</accession>
<dbReference type="PaxDb" id="3880-AES72724"/>
<feature type="transmembrane region" description="Helical" evidence="1">
    <location>
        <begin position="497"/>
        <end position="517"/>
    </location>
</feature>
<keyword evidence="1" id="KW-0472">Membrane</keyword>
<proteinExistence type="predicted"/>
<evidence type="ECO:0000313" key="4">
    <source>
        <dbReference type="EnsemblPlants" id="AES72724"/>
    </source>
</evidence>
<dbReference type="Proteomes" id="UP000002051">
    <property type="component" value="Chromosome 3"/>
</dbReference>